<dbReference type="InterPro" id="IPR003819">
    <property type="entry name" value="TauD/TfdA-like"/>
</dbReference>
<accession>A0AAN6E3Z3</accession>
<dbReference type="InterPro" id="IPR017972">
    <property type="entry name" value="Cyt_P450_CS"/>
</dbReference>
<feature type="binding site" description="axial binding residue" evidence="7">
    <location>
        <position position="437"/>
    </location>
    <ligand>
        <name>heme</name>
        <dbReference type="ChEBI" id="CHEBI:30413"/>
    </ligand>
    <ligandPart>
        <name>Fe</name>
        <dbReference type="ChEBI" id="CHEBI:18248"/>
    </ligandPart>
</feature>
<dbReference type="EMBL" id="MU404350">
    <property type="protein sequence ID" value="KAI1617383.1"/>
    <property type="molecule type" value="Genomic_DNA"/>
</dbReference>
<dbReference type="PANTHER" id="PTHR30468:SF28">
    <property type="entry name" value="ALPHA-KETOGLUTARATE-DEPENDENT TAURINE DIOXYGENASE (AFU_ORTHOLOGUE AFUA_8G02210)-RELATED"/>
    <property type="match status" value="1"/>
</dbReference>
<dbReference type="InterPro" id="IPR002401">
    <property type="entry name" value="Cyt_P450_E_grp-I"/>
</dbReference>
<dbReference type="GO" id="GO:0020037">
    <property type="term" value="F:heme binding"/>
    <property type="evidence" value="ECO:0007669"/>
    <property type="project" value="InterPro"/>
</dbReference>
<dbReference type="Gene3D" id="1.10.630.10">
    <property type="entry name" value="Cytochrome P450"/>
    <property type="match status" value="1"/>
</dbReference>
<evidence type="ECO:0000256" key="7">
    <source>
        <dbReference type="PIRSR" id="PIRSR602401-1"/>
    </source>
</evidence>
<dbReference type="GO" id="GO:0005506">
    <property type="term" value="F:iron ion binding"/>
    <property type="evidence" value="ECO:0007669"/>
    <property type="project" value="InterPro"/>
</dbReference>
<evidence type="ECO:0000313" key="10">
    <source>
        <dbReference type="Proteomes" id="UP001203852"/>
    </source>
</evidence>
<proteinExistence type="inferred from homology"/>
<feature type="domain" description="TauD/TfdA-like" evidence="8">
    <location>
        <begin position="540"/>
        <end position="747"/>
    </location>
</feature>
<dbReference type="PROSITE" id="PS00086">
    <property type="entry name" value="CYTOCHROME_P450"/>
    <property type="match status" value="1"/>
</dbReference>
<keyword evidence="3 7" id="KW-0479">Metal-binding</keyword>
<dbReference type="PANTHER" id="PTHR30468">
    <property type="entry name" value="ALPHA-KETOGLUTARATE-DEPENDENT SULFONATE DIOXYGENASE"/>
    <property type="match status" value="1"/>
</dbReference>
<comment type="caution">
    <text evidence="9">The sequence shown here is derived from an EMBL/GenBank/DDBJ whole genome shotgun (WGS) entry which is preliminary data.</text>
</comment>
<dbReference type="InterPro" id="IPR051323">
    <property type="entry name" value="AtsK-like"/>
</dbReference>
<dbReference type="Gene3D" id="3.60.130.10">
    <property type="entry name" value="Clavaminate synthase-like"/>
    <property type="match status" value="1"/>
</dbReference>
<keyword evidence="6 7" id="KW-0408">Iron</keyword>
<dbReference type="GO" id="GO:0016706">
    <property type="term" value="F:2-oxoglutarate-dependent dioxygenase activity"/>
    <property type="evidence" value="ECO:0007669"/>
    <property type="project" value="TreeGrafter"/>
</dbReference>
<keyword evidence="5" id="KW-0560">Oxidoreductase</keyword>
<dbReference type="SUPFAM" id="SSF48264">
    <property type="entry name" value="Cytochrome P450"/>
    <property type="match status" value="1"/>
</dbReference>
<evidence type="ECO:0000256" key="1">
    <source>
        <dbReference type="ARBA" id="ARBA00001954"/>
    </source>
</evidence>
<dbReference type="GO" id="GO:0005737">
    <property type="term" value="C:cytoplasm"/>
    <property type="evidence" value="ECO:0007669"/>
    <property type="project" value="TreeGrafter"/>
</dbReference>
<sequence>MYETWTLVTAALALGLASVLLYRKLKDPLRSVPGPFLAKITGVWVILLDLSGNRTNYIHKLHQRYGRVVRVAPNQLCFASPEALKDIYAANSRLTKAPVYQTLGFRSTFTTIDRHDYRLMKKRILPSFSPAFVAGLEPIVQRQGANLIKCFDKRIDQPLDVLPWFRMLALSVVGEGFAGKSFGGLETEKTPQLLHDIDDVFPGLWVRWMFPTVCAILQHFPINGIKHFLTAPERFKKYCEDAYRDYLAQHDPKTRDDLIARFVNERSLLSEKSEPIPFHVSDTGVVEEITNLLFAGTDTTGLSLSYLFWQLAHHPGWMVRMREELKEACGTQDYPAYSVLSELPVLDAVIYEQWRLWPVAPSSLPRVTPEGGVLIDGIFVPENTIVSCQAFTEQRNPTIFPDPDDFNPQRWLDASKTPAFEAMREQITLFGKGARSCLGRRIATMEIKVAVAAIVKHFNVEIGSATTDEDMAMTDHFALIPKGGKCILRLTKYKYASYLPVFDVNTSIPPFESFEFTDKGTLADRTKPHLFSTKDPDVSIKPITPRIGTEVKGLQLSQLSDVQKNELALLISERGVVISRDRDFKDIGPEKQKRFGEYFGRLHVHPVEAQVRSHPELYSIYLGPDNQHRAQCMSSRLTSVRLHSDVSYEHQPPAYTILTMLHAPPTGGDTIWASQVVAYKRLSDPIKKLLEDLRAEHPGARQAEQAIREGKHLAHKPAVSMHPIVRVHPVTGEKALLVNVSNTKRIVG</sequence>
<organism evidence="9 10">
    <name type="scientific">Exophiala viscosa</name>
    <dbReference type="NCBI Taxonomy" id="2486360"/>
    <lineage>
        <taxon>Eukaryota</taxon>
        <taxon>Fungi</taxon>
        <taxon>Dikarya</taxon>
        <taxon>Ascomycota</taxon>
        <taxon>Pezizomycotina</taxon>
        <taxon>Eurotiomycetes</taxon>
        <taxon>Chaetothyriomycetidae</taxon>
        <taxon>Chaetothyriales</taxon>
        <taxon>Herpotrichiellaceae</taxon>
        <taxon>Exophiala</taxon>
    </lineage>
</organism>
<dbReference type="InterPro" id="IPR001128">
    <property type="entry name" value="Cyt_P450"/>
</dbReference>
<evidence type="ECO:0000256" key="2">
    <source>
        <dbReference type="ARBA" id="ARBA00005896"/>
    </source>
</evidence>
<dbReference type="PRINTS" id="PR00385">
    <property type="entry name" value="P450"/>
</dbReference>
<evidence type="ECO:0000256" key="5">
    <source>
        <dbReference type="ARBA" id="ARBA00023002"/>
    </source>
</evidence>
<evidence type="ECO:0000256" key="3">
    <source>
        <dbReference type="ARBA" id="ARBA00022723"/>
    </source>
</evidence>
<dbReference type="InterPro" id="IPR042098">
    <property type="entry name" value="TauD-like_sf"/>
</dbReference>
<evidence type="ECO:0000313" key="9">
    <source>
        <dbReference type="EMBL" id="KAI1617383.1"/>
    </source>
</evidence>
<dbReference type="Pfam" id="PF00067">
    <property type="entry name" value="p450"/>
    <property type="match status" value="1"/>
</dbReference>
<dbReference type="GO" id="GO:0004497">
    <property type="term" value="F:monooxygenase activity"/>
    <property type="evidence" value="ECO:0007669"/>
    <property type="project" value="InterPro"/>
</dbReference>
<comment type="similarity">
    <text evidence="2">Belongs to the TfdA dioxygenase family.</text>
</comment>
<dbReference type="AlphaFoldDB" id="A0AAN6E3Z3"/>
<evidence type="ECO:0000256" key="6">
    <source>
        <dbReference type="ARBA" id="ARBA00023004"/>
    </source>
</evidence>
<dbReference type="SUPFAM" id="SSF51197">
    <property type="entry name" value="Clavaminate synthase-like"/>
    <property type="match status" value="1"/>
</dbReference>
<dbReference type="InterPro" id="IPR036396">
    <property type="entry name" value="Cyt_P450_sf"/>
</dbReference>
<evidence type="ECO:0000256" key="4">
    <source>
        <dbReference type="ARBA" id="ARBA00022964"/>
    </source>
</evidence>
<evidence type="ECO:0000259" key="8">
    <source>
        <dbReference type="Pfam" id="PF02668"/>
    </source>
</evidence>
<dbReference type="Proteomes" id="UP001203852">
    <property type="component" value="Unassembled WGS sequence"/>
</dbReference>
<protein>
    <submittedName>
        <fullName evidence="9">Cytochrome P450</fullName>
    </submittedName>
</protein>
<dbReference type="PRINTS" id="PR00463">
    <property type="entry name" value="EP450I"/>
</dbReference>
<comment type="cofactor">
    <cofactor evidence="7">
        <name>heme</name>
        <dbReference type="ChEBI" id="CHEBI:30413"/>
    </cofactor>
</comment>
<reference evidence="9" key="1">
    <citation type="journal article" date="2022" name="bioRxiv">
        <title>Deciphering the potential niche of two novel black yeast fungi from a biological soil crust based on their genomes, phenotypes, and melanin regulation.</title>
        <authorList>
            <consortium name="DOE Joint Genome Institute"/>
            <person name="Carr E.C."/>
            <person name="Barton Q."/>
            <person name="Grambo S."/>
            <person name="Sullivan M."/>
            <person name="Renfro C.M."/>
            <person name="Kuo A."/>
            <person name="Pangilinan J."/>
            <person name="Lipzen A."/>
            <person name="Keymanesh K."/>
            <person name="Savage E."/>
            <person name="Barry K."/>
            <person name="Grigoriev I.V."/>
            <person name="Riekhof W.R."/>
            <person name="Harris S.S."/>
        </authorList>
    </citation>
    <scope>NUCLEOTIDE SEQUENCE</scope>
    <source>
        <strain evidence="9">JF 03-4F</strain>
    </source>
</reference>
<dbReference type="Pfam" id="PF02668">
    <property type="entry name" value="TauD"/>
    <property type="match status" value="1"/>
</dbReference>
<gene>
    <name evidence="9" type="ORF">EDD36DRAFT_491006</name>
</gene>
<keyword evidence="4" id="KW-0223">Dioxygenase</keyword>
<keyword evidence="10" id="KW-1185">Reference proteome</keyword>
<keyword evidence="7" id="KW-0349">Heme</keyword>
<comment type="cofactor">
    <cofactor evidence="1">
        <name>Fe(2+)</name>
        <dbReference type="ChEBI" id="CHEBI:29033"/>
    </cofactor>
</comment>
<name>A0AAN6E3Z3_9EURO</name>